<evidence type="ECO:0000256" key="3">
    <source>
        <dbReference type="RuleBase" id="RU361153"/>
    </source>
</evidence>
<comment type="similarity">
    <text evidence="3">Belongs to the glycosyl hydrolase 5 (cellulase A) family.</text>
</comment>
<dbReference type="Pfam" id="PF00150">
    <property type="entry name" value="Cellulase"/>
    <property type="match status" value="1"/>
</dbReference>
<feature type="domain" description="Glycoside hydrolase family 5" evidence="4">
    <location>
        <begin position="50"/>
        <end position="226"/>
    </location>
</feature>
<keyword evidence="2 3" id="KW-0326">Glycosidase</keyword>
<evidence type="ECO:0000259" key="4">
    <source>
        <dbReference type="Pfam" id="PF00150"/>
    </source>
</evidence>
<dbReference type="Proteomes" id="UP001193081">
    <property type="component" value="Unassembled WGS sequence"/>
</dbReference>
<dbReference type="EMBL" id="SIJK02000007">
    <property type="protein sequence ID" value="MBP1465172.1"/>
    <property type="molecule type" value="Genomic_DNA"/>
</dbReference>
<organism evidence="5 6">
    <name type="scientific">Candidatus Chloroploca mongolica</name>
    <dbReference type="NCBI Taxonomy" id="2528176"/>
    <lineage>
        <taxon>Bacteria</taxon>
        <taxon>Bacillati</taxon>
        <taxon>Chloroflexota</taxon>
        <taxon>Chloroflexia</taxon>
        <taxon>Chloroflexales</taxon>
        <taxon>Chloroflexineae</taxon>
        <taxon>Oscillochloridaceae</taxon>
        <taxon>Candidatus Chloroploca</taxon>
    </lineage>
</organism>
<dbReference type="InterPro" id="IPR051923">
    <property type="entry name" value="Glycosyl_Hydrolase_39"/>
</dbReference>
<proteinExistence type="inferred from homology"/>
<reference evidence="5 6" key="1">
    <citation type="submission" date="2021-03" db="EMBL/GenBank/DDBJ databases">
        <authorList>
            <person name="Grouzdev D.S."/>
        </authorList>
    </citation>
    <scope>NUCLEOTIDE SEQUENCE [LARGE SCALE GENOMIC DNA]</scope>
    <source>
        <strain evidence="5 6">M50-1</strain>
    </source>
</reference>
<keyword evidence="1 3" id="KW-0378">Hydrolase</keyword>
<dbReference type="Gene3D" id="3.20.20.80">
    <property type="entry name" value="Glycosidases"/>
    <property type="match status" value="1"/>
</dbReference>
<gene>
    <name evidence="5" type="ORF">EYB53_005585</name>
</gene>
<dbReference type="InterPro" id="IPR001547">
    <property type="entry name" value="Glyco_hydro_5"/>
</dbReference>
<keyword evidence="6" id="KW-1185">Reference proteome</keyword>
<evidence type="ECO:0000313" key="5">
    <source>
        <dbReference type="EMBL" id="MBP1465172.1"/>
    </source>
</evidence>
<dbReference type="PANTHER" id="PTHR12631:SF10">
    <property type="entry name" value="BETA-XYLOSIDASE-LIKE PROTEIN-RELATED"/>
    <property type="match status" value="1"/>
</dbReference>
<accession>A0ABS4D6V8</accession>
<sequence length="477" mass="53145">MAWYQRLLLVSLVLLIVVGGAAATLAQPPTPAQSPYTLYFPVMGRSGATPIFGIETWPNALANSDALRTQAANLGATWVRLNSVRWDLVQPEENGPYNWAALQNFERDLAAARQAGVTPTVIIRGSPRWATIVPSNCAAIKDEAFPAYAAFVEALVSRYRDQVQYWEFGNEPDIDPVLLQPDQIFGCWGDIRDPYYGGDRYGRMLKAVAPAVRRANPQAQIILGGLLLDRPDTTDPTRGKPERFFEGVLRAGAADSFDIVAFHGYPSFTGRYPLDHDLQANSVWTPLGGVTLGKARFLREVMSRYGVDKPLWLNETSLLCTNCSDLLFPTFSIAQADHVVRVMARAAGNQIDMVAWYTLNGPGWRNSGLLDGQNRPRPVFIAMQHMIRLTRGYQQVEIIDYGQPEAIEGYRFTNGPRQIDVLWSRSAENQTVSIPVGQFFMATSLDGVELDESLMQRVGDEFHVTIGFTPIFIERRK</sequence>
<dbReference type="InterPro" id="IPR017853">
    <property type="entry name" value="GH"/>
</dbReference>
<comment type="caution">
    <text evidence="5">The sequence shown here is derived from an EMBL/GenBank/DDBJ whole genome shotgun (WGS) entry which is preliminary data.</text>
</comment>
<dbReference type="SUPFAM" id="SSF51445">
    <property type="entry name" value="(Trans)glycosidases"/>
    <property type="match status" value="1"/>
</dbReference>
<name>A0ABS4D6V8_9CHLR</name>
<protein>
    <submittedName>
        <fullName evidence="5">Cellulase family glycosylhydrolase</fullName>
    </submittedName>
</protein>
<dbReference type="PANTHER" id="PTHR12631">
    <property type="entry name" value="ALPHA-L-IDURONIDASE"/>
    <property type="match status" value="1"/>
</dbReference>
<dbReference type="RefSeq" id="WP_135477230.1">
    <property type="nucleotide sequence ID" value="NZ_SIJK02000007.1"/>
</dbReference>
<evidence type="ECO:0000313" key="6">
    <source>
        <dbReference type="Proteomes" id="UP001193081"/>
    </source>
</evidence>
<evidence type="ECO:0000256" key="1">
    <source>
        <dbReference type="ARBA" id="ARBA00022801"/>
    </source>
</evidence>
<evidence type="ECO:0000256" key="2">
    <source>
        <dbReference type="ARBA" id="ARBA00023295"/>
    </source>
</evidence>